<evidence type="ECO:0000256" key="1">
    <source>
        <dbReference type="ARBA" id="ARBA00022729"/>
    </source>
</evidence>
<dbReference type="RefSeq" id="WP_176254665.1">
    <property type="nucleotide sequence ID" value="NZ_BAABXL010000001.1"/>
</dbReference>
<reference evidence="4 5" key="1">
    <citation type="submission" date="2024-04" db="EMBL/GenBank/DDBJ databases">
        <title>Defined microbial consortia suppress multidrug-resistant proinflammatory Enterobacteriaceae via ecological control.</title>
        <authorList>
            <person name="Furuichi M."/>
            <person name="Kawaguchi T."/>
            <person name="Pust M."/>
            <person name="Yasuma K."/>
            <person name="Plichta D."/>
            <person name="Hasegawa N."/>
            <person name="Ohya T."/>
            <person name="Bhattarai S."/>
            <person name="Sasajima S."/>
            <person name="Aoto Y."/>
            <person name="Tuganbaev T."/>
            <person name="Yaginuma M."/>
            <person name="Ueda M."/>
            <person name="Okahashi N."/>
            <person name="Amafuji K."/>
            <person name="Kiridooshi Y."/>
            <person name="Sugita K."/>
            <person name="Strazar M."/>
            <person name="Skelly A."/>
            <person name="Suda W."/>
            <person name="Hattori M."/>
            <person name="Nakamoto N."/>
            <person name="Caballero S."/>
            <person name="Norman J."/>
            <person name="Olle B."/>
            <person name="Tanoue T."/>
            <person name="Arita M."/>
            <person name="Bucci V."/>
            <person name="Atarashi K."/>
            <person name="Xavier R."/>
            <person name="Honda K."/>
        </authorList>
    </citation>
    <scope>NUCLEOTIDE SEQUENCE [LARGE SCALE GENOMIC DNA]</scope>
    <source>
        <strain evidence="5">f13</strain>
    </source>
</reference>
<accession>A0ABQ0AW64</accession>
<evidence type="ECO:0000259" key="3">
    <source>
        <dbReference type="Pfam" id="PF06725"/>
    </source>
</evidence>
<keyword evidence="1 2" id="KW-0732">Signal</keyword>
<feature type="signal peptide" evidence="2">
    <location>
        <begin position="1"/>
        <end position="26"/>
    </location>
</feature>
<dbReference type="Pfam" id="PF06725">
    <property type="entry name" value="3D"/>
    <property type="match status" value="1"/>
</dbReference>
<evidence type="ECO:0000256" key="2">
    <source>
        <dbReference type="SAM" id="SignalP"/>
    </source>
</evidence>
<dbReference type="InterPro" id="IPR051933">
    <property type="entry name" value="Resuscitation_pf_RpfB"/>
</dbReference>
<dbReference type="InterPro" id="IPR059180">
    <property type="entry name" value="3D_YorM"/>
</dbReference>
<gene>
    <name evidence="4" type="ORF">F130042H8_13190</name>
</gene>
<dbReference type="InterPro" id="IPR010611">
    <property type="entry name" value="3D_dom"/>
</dbReference>
<dbReference type="CDD" id="cd14667">
    <property type="entry name" value="3D_containing_proteins"/>
    <property type="match status" value="1"/>
</dbReference>
<feature type="domain" description="3D" evidence="3">
    <location>
        <begin position="184"/>
        <end position="239"/>
    </location>
</feature>
<proteinExistence type="predicted"/>
<feature type="chain" id="PRO_5045435170" description="3D domain-containing protein" evidence="2">
    <location>
        <begin position="27"/>
        <end position="244"/>
    </location>
</feature>
<dbReference type="PANTHER" id="PTHR39160:SF4">
    <property type="entry name" value="RESUSCITATION-PROMOTING FACTOR RPFB"/>
    <property type="match status" value="1"/>
</dbReference>
<protein>
    <recommendedName>
        <fullName evidence="3">3D domain-containing protein</fullName>
    </recommendedName>
</protein>
<dbReference type="Proteomes" id="UP001600894">
    <property type="component" value="Unassembled WGS sequence"/>
</dbReference>
<dbReference type="InterPro" id="IPR036908">
    <property type="entry name" value="RlpA-like_sf"/>
</dbReference>
<evidence type="ECO:0000313" key="4">
    <source>
        <dbReference type="EMBL" id="GAA6268259.1"/>
    </source>
</evidence>
<dbReference type="Gene3D" id="2.40.40.10">
    <property type="entry name" value="RlpA-like domain"/>
    <property type="match status" value="1"/>
</dbReference>
<evidence type="ECO:0000313" key="5">
    <source>
        <dbReference type="Proteomes" id="UP001600894"/>
    </source>
</evidence>
<dbReference type="EMBL" id="BAABXL010000001">
    <property type="protein sequence ID" value="GAA6268259.1"/>
    <property type="molecule type" value="Genomic_DNA"/>
</dbReference>
<sequence length="244" mass="26258">MKLKHLLTGIIMAAAFTVSSALTVFAAPAKGRFEEVTSQTISGWAYDSDEPDQALNVHIVIKKETTGEEVLNERLSAGEFRKNLLDDRKGNGNHGFTLNVDWASFGDGVYVIEGSVDGRAFSNTRTYTNGTPEAVMEPDAASSTVPQLQSLGIFKTTGYCPCKSCSGSWGRHTSTGAVATARHTIAVDPSVVPYGSKIMINGTVYTAEDKGGGVRGRHIDIFYDTHAESKHHGVQNTEVFLVRA</sequence>
<dbReference type="PANTHER" id="PTHR39160">
    <property type="entry name" value="CELL WALL-BINDING PROTEIN YOCH"/>
    <property type="match status" value="1"/>
</dbReference>
<comment type="caution">
    <text evidence="4">The sequence shown here is derived from an EMBL/GenBank/DDBJ whole genome shotgun (WGS) entry which is preliminary data.</text>
</comment>
<keyword evidence="5" id="KW-1185">Reference proteome</keyword>
<dbReference type="SUPFAM" id="SSF50685">
    <property type="entry name" value="Barwin-like endoglucanases"/>
    <property type="match status" value="1"/>
</dbReference>
<name>A0ABQ0AW64_9FIRM</name>
<organism evidence="4 5">
    <name type="scientific">Enterocloster alcoholdehydrogenati</name>
    <dbReference type="NCBI Taxonomy" id="2547410"/>
    <lineage>
        <taxon>Bacteria</taxon>
        <taxon>Bacillati</taxon>
        <taxon>Bacillota</taxon>
        <taxon>Clostridia</taxon>
        <taxon>Lachnospirales</taxon>
        <taxon>Lachnospiraceae</taxon>
        <taxon>Enterocloster</taxon>
    </lineage>
</organism>